<evidence type="ECO:0000313" key="4">
    <source>
        <dbReference type="Proteomes" id="UP000631114"/>
    </source>
</evidence>
<keyword evidence="1" id="KW-0812">Transmembrane</keyword>
<dbReference type="EMBL" id="JADFTS010000003">
    <property type="protein sequence ID" value="KAF9614255.1"/>
    <property type="molecule type" value="Genomic_DNA"/>
</dbReference>
<dbReference type="FunFam" id="3.40.50.1820:FF:000054">
    <property type="entry name" value="Alpha/beta-Hydrolases superfamily protein"/>
    <property type="match status" value="1"/>
</dbReference>
<dbReference type="AlphaFoldDB" id="A0A835I898"/>
<reference evidence="3 4" key="1">
    <citation type="submission" date="2020-10" db="EMBL/GenBank/DDBJ databases">
        <title>The Coptis chinensis genome and diversification of protoberbering-type alkaloids.</title>
        <authorList>
            <person name="Wang B."/>
            <person name="Shu S."/>
            <person name="Song C."/>
            <person name="Liu Y."/>
        </authorList>
    </citation>
    <scope>NUCLEOTIDE SEQUENCE [LARGE SCALE GENOMIC DNA]</scope>
    <source>
        <strain evidence="3">HL-2020</strain>
        <tissue evidence="3">Leaf</tissue>
    </source>
</reference>
<protein>
    <recommendedName>
        <fullName evidence="2">Serine aminopeptidase S33 domain-containing protein</fullName>
    </recommendedName>
</protein>
<dbReference type="SUPFAM" id="SSF53474">
    <property type="entry name" value="alpha/beta-Hydrolases"/>
    <property type="match status" value="1"/>
</dbReference>
<dbReference type="Pfam" id="PF12146">
    <property type="entry name" value="Hydrolase_4"/>
    <property type="match status" value="1"/>
</dbReference>
<keyword evidence="1" id="KW-1133">Transmembrane helix</keyword>
<proteinExistence type="predicted"/>
<dbReference type="InterPro" id="IPR000073">
    <property type="entry name" value="AB_hydrolase_1"/>
</dbReference>
<dbReference type="InterPro" id="IPR029058">
    <property type="entry name" value="AB_hydrolase_fold"/>
</dbReference>
<name>A0A835I898_9MAGN</name>
<comment type="caution">
    <text evidence="3">The sequence shown here is derived from an EMBL/GenBank/DDBJ whole genome shotgun (WGS) entry which is preliminary data.</text>
</comment>
<feature type="transmembrane region" description="Helical" evidence="1">
    <location>
        <begin position="6"/>
        <end position="27"/>
    </location>
</feature>
<organism evidence="3 4">
    <name type="scientific">Coptis chinensis</name>
    <dbReference type="NCBI Taxonomy" id="261450"/>
    <lineage>
        <taxon>Eukaryota</taxon>
        <taxon>Viridiplantae</taxon>
        <taxon>Streptophyta</taxon>
        <taxon>Embryophyta</taxon>
        <taxon>Tracheophyta</taxon>
        <taxon>Spermatophyta</taxon>
        <taxon>Magnoliopsida</taxon>
        <taxon>Ranunculales</taxon>
        <taxon>Ranunculaceae</taxon>
        <taxon>Coptidoideae</taxon>
        <taxon>Coptis</taxon>
    </lineage>
</organism>
<dbReference type="PANTHER" id="PTHR11614">
    <property type="entry name" value="PHOSPHOLIPASE-RELATED"/>
    <property type="match status" value="1"/>
</dbReference>
<dbReference type="Proteomes" id="UP000631114">
    <property type="component" value="Unassembled WGS sequence"/>
</dbReference>
<sequence>MFTCSYAVAGQFLILSLCLILGLAFVYGNKRKRKKAHPRFEDLNYKLQKMTTLNMDQAPNRRRVREAFKKPILGIDHCMLKMSYDSVEVEEFYEKNSKGLEIFSKSWLPKTSLKAVVCYCHGTAKKLASCGYGVFALDYPGFGLSEGLNNYIPNFDMLVDDVIEHFSKVKETKKCQNLPSFLLGHSMGGAVALKVHLKQPNAWDGAVLLSPMCKIADDILPHWIVKQLLIGIAKLVPTAKLVPQNNLQKLAYRDLRKRKLNDTYNVLAFRDNPRLKTAIELLNTAQELEHRLKEVSLPMSIQQGESDFVTDPSVSKTLYEKANSSDKRILLYKDACHALLEGEPDEMIFQVVDDIITWLDQRSI</sequence>
<dbReference type="Gene3D" id="3.40.50.1820">
    <property type="entry name" value="alpha/beta hydrolase"/>
    <property type="match status" value="1"/>
</dbReference>
<keyword evidence="1" id="KW-0472">Membrane</keyword>
<feature type="domain" description="Serine aminopeptidase S33" evidence="2">
    <location>
        <begin position="118"/>
        <end position="344"/>
    </location>
</feature>
<evidence type="ECO:0000313" key="3">
    <source>
        <dbReference type="EMBL" id="KAF9614255.1"/>
    </source>
</evidence>
<dbReference type="InterPro" id="IPR022742">
    <property type="entry name" value="Hydrolase_4"/>
</dbReference>
<dbReference type="OrthoDB" id="2498029at2759"/>
<dbReference type="PRINTS" id="PR00111">
    <property type="entry name" value="ABHYDROLASE"/>
</dbReference>
<gene>
    <name evidence="3" type="ORF">IFM89_016547</name>
</gene>
<keyword evidence="4" id="KW-1185">Reference proteome</keyword>
<evidence type="ECO:0000256" key="1">
    <source>
        <dbReference type="SAM" id="Phobius"/>
    </source>
</evidence>
<dbReference type="InterPro" id="IPR051044">
    <property type="entry name" value="MAG_DAG_Lipase"/>
</dbReference>
<accession>A0A835I898</accession>
<evidence type="ECO:0000259" key="2">
    <source>
        <dbReference type="Pfam" id="PF12146"/>
    </source>
</evidence>